<reference evidence="2 3" key="1">
    <citation type="submission" date="2018-03" db="EMBL/GenBank/DDBJ databases">
        <title>Genomic Encyclopedia of Archaeal and Bacterial Type Strains, Phase II (KMG-II): from individual species to whole genera.</title>
        <authorList>
            <person name="Goeker M."/>
        </authorList>
    </citation>
    <scope>NUCLEOTIDE SEQUENCE [LARGE SCALE GENOMIC DNA]</scope>
    <source>
        <strain evidence="2 3">DSM 19711</strain>
    </source>
</reference>
<dbReference type="EMBL" id="PVZF01000007">
    <property type="protein sequence ID" value="PRY14116.1"/>
    <property type="molecule type" value="Genomic_DNA"/>
</dbReference>
<proteinExistence type="predicted"/>
<dbReference type="Proteomes" id="UP000238083">
    <property type="component" value="Unassembled WGS sequence"/>
</dbReference>
<name>A0A2T0R2U3_9ACTN</name>
<organism evidence="2 3">
    <name type="scientific">Kineococcus rhizosphaerae</name>
    <dbReference type="NCBI Taxonomy" id="559628"/>
    <lineage>
        <taxon>Bacteria</taxon>
        <taxon>Bacillati</taxon>
        <taxon>Actinomycetota</taxon>
        <taxon>Actinomycetes</taxon>
        <taxon>Kineosporiales</taxon>
        <taxon>Kineosporiaceae</taxon>
        <taxon>Kineococcus</taxon>
    </lineage>
</organism>
<keyword evidence="3" id="KW-1185">Reference proteome</keyword>
<evidence type="ECO:0000313" key="3">
    <source>
        <dbReference type="Proteomes" id="UP000238083"/>
    </source>
</evidence>
<feature type="region of interest" description="Disordered" evidence="1">
    <location>
        <begin position="29"/>
        <end position="53"/>
    </location>
</feature>
<evidence type="ECO:0000313" key="2">
    <source>
        <dbReference type="EMBL" id="PRY14116.1"/>
    </source>
</evidence>
<gene>
    <name evidence="2" type="ORF">CLV37_107235</name>
</gene>
<dbReference type="PROSITE" id="PS51318">
    <property type="entry name" value="TAT"/>
    <property type="match status" value="1"/>
</dbReference>
<sequence>MHEECVQRLSAMQEQIDRLLEAIATSAAAPAPAAPTTDQGTVTAPAGGSGGEAFSSRRRFLGAGAAALGGLAVGQLQAPTSAQAATGASMVLGRTNTAGATTTLNGPSGAPALTLIGGADDRGYNQQALEAQGNVRIRQSPSGTALLVDGGEGWEYSSGVAESGSGAQPDTTMIVRGATYYSSSETHWSSSEGEIGAMGLEVTAKANTAISAYASNGTSTSESDENPTPTTAVVPGTALQVGADEGGTGILVQSGGITVAKGTVVLAEGLEARNGGVVVAGGSAQDNVTSTATGTGRAVYGLATGVSSTAGAVTGEHRGKGAGVWGHQAAPAASAAEAAVVGYSVNGRGARFRGALAQVQLTPATAAAPPATGVAGDFFVDKTSRVWFCRSTSTTKADWQQVQVGPVVRTVKASSAYTAVVGDVVLADASGAALTITLPAPAPSAQVSVKKTDASTRVVTVKAAGTALIDGASSRDLTVRWQGVSLVSDGKDWFVL</sequence>
<dbReference type="AlphaFoldDB" id="A0A2T0R2U3"/>
<protein>
    <submittedName>
        <fullName evidence="2">Uncharacterized protein</fullName>
    </submittedName>
</protein>
<evidence type="ECO:0000256" key="1">
    <source>
        <dbReference type="SAM" id="MobiDB-lite"/>
    </source>
</evidence>
<accession>A0A2T0R2U3</accession>
<comment type="caution">
    <text evidence="2">The sequence shown here is derived from an EMBL/GenBank/DDBJ whole genome shotgun (WGS) entry which is preliminary data.</text>
</comment>
<dbReference type="InterPro" id="IPR006311">
    <property type="entry name" value="TAT_signal"/>
</dbReference>